<sequence>MLASEVFIIQKSFKWRVQVATSDVFPDHRQSILERATSSIQPHSIDSLTTHHCLNNIGECRRVELFNTKNRIAFLLNWGSSQNSENKAR</sequence>
<organism evidence="1">
    <name type="scientific">Escherichia coli</name>
    <dbReference type="NCBI Taxonomy" id="562"/>
    <lineage>
        <taxon>Bacteria</taxon>
        <taxon>Pseudomonadati</taxon>
        <taxon>Pseudomonadota</taxon>
        <taxon>Gammaproteobacteria</taxon>
        <taxon>Enterobacterales</taxon>
        <taxon>Enterobacteriaceae</taxon>
        <taxon>Escherichia</taxon>
    </lineage>
</organism>
<dbReference type="AlphaFoldDB" id="A0A2R4KL73"/>
<dbReference type="EMBL" id="MG550958">
    <property type="protein sequence ID" value="AVV60371.1"/>
    <property type="molecule type" value="Genomic_DNA"/>
</dbReference>
<proteinExistence type="predicted"/>
<protein>
    <submittedName>
        <fullName evidence="1">Uncharacterized protein</fullName>
    </submittedName>
</protein>
<keyword evidence="1" id="KW-0614">Plasmid</keyword>
<evidence type="ECO:0000313" key="1">
    <source>
        <dbReference type="EMBL" id="AVV60371.1"/>
    </source>
</evidence>
<reference evidence="1" key="1">
    <citation type="submission" date="2017-11" db="EMBL/GenBank/DDBJ databases">
        <title>Plasmid harboring IMP-8 metallo-beta-lactamase in E. coli isolates from Argentina.</title>
        <authorList>
            <person name="Elena A."/>
            <person name="Cejas D."/>
            <person name="Magarinos F."/>
            <person name="Gutkind G."/>
            <person name="Di Conza J."/>
            <person name="Radice M."/>
        </authorList>
    </citation>
    <scope>NUCLEOTIDE SEQUENCE</scope>
    <source>
        <strain evidence="1">G3216</strain>
        <plasmid evidence="1">pG3216.2</plasmid>
    </source>
</reference>
<accession>A0A2R4KL73</accession>
<geneLocation type="plasmid" evidence="1">
    <name>pG3216.2</name>
</geneLocation>
<name>A0A2R4KL73_ECOLX</name>